<sequence length="478" mass="52463">MHQQAPPAMRASAPLSRRETLYGLGASLGAVAFSGLLASDRARAAAARPLAPKSGHFNSKAKACILLYMAGGPSHIDTFDPKPKLDELHMQKFVRKDKFASAMASGERYFVKSPFRFRKAGEAGIDMCEHWEHLAGVADELCIYRGCQAESINHPTANYHMNTGNRFGGDPAIGSWVTYGLGTENQDLPGYIVLPEVAYPQGGAANWSNGFLPPYYQGTTLRASGSPILDLNPPPGVTRGHQRRNLDLLAKLNERHLVRHPDHSELAARMENYELAFRMQMQVPGILDISQESAAVQQLYGLDDPRTAELGRRCLLARRLVEQGVRFVQVYTAGWDSHDYIERAHSQRIRAVDRPIAALIRDLKSRGMLDETLIVWTGEFGRSPDNGKRGGGERLGRDHNAKGMAMFLAGGGVPRGEVVGATDEIGEKAVDVAHPIRDVHVTLLKLLGLDDNKLTYFHGGRFKQLSQTGGEVIDELIA</sequence>
<dbReference type="InterPro" id="IPR010869">
    <property type="entry name" value="DUF1501"/>
</dbReference>
<dbReference type="Proteomes" id="UP000320496">
    <property type="component" value="Chromosome"/>
</dbReference>
<evidence type="ECO:0000313" key="2">
    <source>
        <dbReference type="Proteomes" id="UP000320496"/>
    </source>
</evidence>
<dbReference type="PANTHER" id="PTHR43737:SF1">
    <property type="entry name" value="DUF1501 DOMAIN-CONTAINING PROTEIN"/>
    <property type="match status" value="1"/>
</dbReference>
<reference evidence="1 2" key="1">
    <citation type="submission" date="2019-02" db="EMBL/GenBank/DDBJ databases">
        <title>Deep-cultivation of Planctomycetes and their phenomic and genomic characterization uncovers novel biology.</title>
        <authorList>
            <person name="Wiegand S."/>
            <person name="Jogler M."/>
            <person name="Boedeker C."/>
            <person name="Pinto D."/>
            <person name="Vollmers J."/>
            <person name="Rivas-Marin E."/>
            <person name="Kohn T."/>
            <person name="Peeters S.H."/>
            <person name="Heuer A."/>
            <person name="Rast P."/>
            <person name="Oberbeckmann S."/>
            <person name="Bunk B."/>
            <person name="Jeske O."/>
            <person name="Meyerdierks A."/>
            <person name="Storesund J.E."/>
            <person name="Kallscheuer N."/>
            <person name="Luecker S."/>
            <person name="Lage O.M."/>
            <person name="Pohl T."/>
            <person name="Merkel B.J."/>
            <person name="Hornburger P."/>
            <person name="Mueller R.-W."/>
            <person name="Bruemmer F."/>
            <person name="Labrenz M."/>
            <person name="Spormann A.M."/>
            <person name="Op den Camp H."/>
            <person name="Overmann J."/>
            <person name="Amann R."/>
            <person name="Jetten M.S.M."/>
            <person name="Mascher T."/>
            <person name="Medema M.H."/>
            <person name="Devos D.P."/>
            <person name="Kaster A.-K."/>
            <person name="Ovreas L."/>
            <person name="Rohde M."/>
            <person name="Galperin M.Y."/>
            <person name="Jogler C."/>
        </authorList>
    </citation>
    <scope>NUCLEOTIDE SEQUENCE [LARGE SCALE GENOMIC DNA]</scope>
    <source>
        <strain evidence="1 2">Mal4</strain>
    </source>
</reference>
<evidence type="ECO:0000313" key="1">
    <source>
        <dbReference type="EMBL" id="QDU41389.1"/>
    </source>
</evidence>
<evidence type="ECO:0008006" key="3">
    <source>
        <dbReference type="Google" id="ProtNLM"/>
    </source>
</evidence>
<dbReference type="AlphaFoldDB" id="A0A517ZG23"/>
<dbReference type="SUPFAM" id="SSF53649">
    <property type="entry name" value="Alkaline phosphatase-like"/>
    <property type="match status" value="1"/>
</dbReference>
<proteinExistence type="predicted"/>
<dbReference type="PANTHER" id="PTHR43737">
    <property type="entry name" value="BLL7424 PROTEIN"/>
    <property type="match status" value="1"/>
</dbReference>
<dbReference type="KEGG" id="mri:Mal4_57560"/>
<dbReference type="InterPro" id="IPR017850">
    <property type="entry name" value="Alkaline_phosphatase_core_sf"/>
</dbReference>
<protein>
    <recommendedName>
        <fullName evidence="3">Sulfatase</fullName>
    </recommendedName>
</protein>
<organism evidence="1 2">
    <name type="scientific">Maioricimonas rarisocia</name>
    <dbReference type="NCBI Taxonomy" id="2528026"/>
    <lineage>
        <taxon>Bacteria</taxon>
        <taxon>Pseudomonadati</taxon>
        <taxon>Planctomycetota</taxon>
        <taxon>Planctomycetia</taxon>
        <taxon>Planctomycetales</taxon>
        <taxon>Planctomycetaceae</taxon>
        <taxon>Maioricimonas</taxon>
    </lineage>
</organism>
<dbReference type="EMBL" id="CP036275">
    <property type="protein sequence ID" value="QDU41389.1"/>
    <property type="molecule type" value="Genomic_DNA"/>
</dbReference>
<keyword evidence="2" id="KW-1185">Reference proteome</keyword>
<dbReference type="PROSITE" id="PS51318">
    <property type="entry name" value="TAT"/>
    <property type="match status" value="1"/>
</dbReference>
<name>A0A517ZG23_9PLAN</name>
<dbReference type="InterPro" id="IPR006311">
    <property type="entry name" value="TAT_signal"/>
</dbReference>
<dbReference type="Pfam" id="PF07394">
    <property type="entry name" value="DUF1501"/>
    <property type="match status" value="1"/>
</dbReference>
<gene>
    <name evidence="1" type="ORF">Mal4_57560</name>
</gene>
<accession>A0A517ZG23</accession>
<dbReference type="Gene3D" id="3.40.720.10">
    <property type="entry name" value="Alkaline Phosphatase, subunit A"/>
    <property type="match status" value="1"/>
</dbReference>